<dbReference type="Pfam" id="PF10589">
    <property type="entry name" value="NADH_4Fe-4S"/>
    <property type="match status" value="1"/>
</dbReference>
<dbReference type="InterPro" id="IPR001949">
    <property type="entry name" value="NADH-UbQ_OxRdtase_51kDa_CS"/>
</dbReference>
<dbReference type="PANTHER" id="PTHR43578">
    <property type="entry name" value="NADH-QUINONE OXIDOREDUCTASE SUBUNIT F"/>
    <property type="match status" value="1"/>
</dbReference>
<comment type="caution">
    <text evidence="7">The sequence shown here is derived from an EMBL/GenBank/DDBJ whole genome shotgun (WGS) entry which is preliminary data.</text>
</comment>
<evidence type="ECO:0000313" key="7">
    <source>
        <dbReference type="EMBL" id="RFT16969.1"/>
    </source>
</evidence>
<name>A0A3E2BQH2_9BACT</name>
<evidence type="ECO:0000256" key="3">
    <source>
        <dbReference type="ARBA" id="ARBA00022723"/>
    </source>
</evidence>
<dbReference type="InterPro" id="IPR041921">
    <property type="entry name" value="NuoE_N"/>
</dbReference>
<organism evidence="7 8">
    <name type="scientific">Candidatus Saccharicenans subterraneus</name>
    <dbReference type="NCBI Taxonomy" id="2508984"/>
    <lineage>
        <taxon>Bacteria</taxon>
        <taxon>Candidatus Aminicenantota</taxon>
        <taxon>Candidatus Aminicenantia</taxon>
        <taxon>Candidatus Aminicenantales</taxon>
        <taxon>Candidatus Saccharicenantaceae</taxon>
        <taxon>Candidatus Saccharicenans</taxon>
    </lineage>
</organism>
<dbReference type="Pfam" id="PF01512">
    <property type="entry name" value="Complex1_51K"/>
    <property type="match status" value="1"/>
</dbReference>
<dbReference type="SUPFAM" id="SSF52833">
    <property type="entry name" value="Thioredoxin-like"/>
    <property type="match status" value="1"/>
</dbReference>
<dbReference type="PANTHER" id="PTHR43578:SF3">
    <property type="entry name" value="NADH-QUINONE OXIDOREDUCTASE SUBUNIT F"/>
    <property type="match status" value="1"/>
</dbReference>
<dbReference type="Gene3D" id="3.40.50.11540">
    <property type="entry name" value="NADH-ubiquinone oxidoreductase 51kDa subunit"/>
    <property type="match status" value="1"/>
</dbReference>
<dbReference type="EMBL" id="QUAH01000001">
    <property type="protein sequence ID" value="RFT16969.1"/>
    <property type="molecule type" value="Genomic_DNA"/>
</dbReference>
<evidence type="ECO:0000256" key="4">
    <source>
        <dbReference type="ARBA" id="ARBA00023004"/>
    </source>
</evidence>
<dbReference type="InterPro" id="IPR019575">
    <property type="entry name" value="Nuop51_4Fe4S-bd"/>
</dbReference>
<keyword evidence="5" id="KW-0411">Iron-sulfur</keyword>
<feature type="domain" description="NADH-ubiquinone oxidoreductase 51kDa subunit iron-sulphur binding" evidence="6">
    <location>
        <begin position="479"/>
        <end position="524"/>
    </location>
</feature>
<dbReference type="SUPFAM" id="SSF142984">
    <property type="entry name" value="Nqo1 middle domain-like"/>
    <property type="match status" value="1"/>
</dbReference>
<dbReference type="GO" id="GO:0046872">
    <property type="term" value="F:metal ion binding"/>
    <property type="evidence" value="ECO:0007669"/>
    <property type="project" value="UniProtKB-KW"/>
</dbReference>
<dbReference type="InterPro" id="IPR037225">
    <property type="entry name" value="Nuo51_FMN-bd_sf"/>
</dbReference>
<dbReference type="Gene3D" id="3.40.30.10">
    <property type="entry name" value="Glutaredoxin"/>
    <property type="match status" value="1"/>
</dbReference>
<accession>A0A3E2BQH2</accession>
<gene>
    <name evidence="7" type="ORF">OP8BY_0911</name>
</gene>
<evidence type="ECO:0000256" key="2">
    <source>
        <dbReference type="ARBA" id="ARBA00022485"/>
    </source>
</evidence>
<evidence type="ECO:0000259" key="6">
    <source>
        <dbReference type="SMART" id="SM00928"/>
    </source>
</evidence>
<dbReference type="InterPro" id="IPR037207">
    <property type="entry name" value="Nuop51_4Fe4S-bd_sf"/>
</dbReference>
<dbReference type="SMART" id="SM00928">
    <property type="entry name" value="NADH_4Fe-4S"/>
    <property type="match status" value="1"/>
</dbReference>
<dbReference type="GO" id="GO:0008137">
    <property type="term" value="F:NADH dehydrogenase (ubiquinone) activity"/>
    <property type="evidence" value="ECO:0007669"/>
    <property type="project" value="InterPro"/>
</dbReference>
<dbReference type="GO" id="GO:0003677">
    <property type="term" value="F:DNA binding"/>
    <property type="evidence" value="ECO:0007669"/>
    <property type="project" value="UniProtKB-KW"/>
</dbReference>
<dbReference type="PROSITE" id="PS00644">
    <property type="entry name" value="COMPLEX1_51K_1"/>
    <property type="match status" value="1"/>
</dbReference>
<dbReference type="SUPFAM" id="SSF140490">
    <property type="entry name" value="Nqo1C-terminal domain-like"/>
    <property type="match status" value="1"/>
</dbReference>
<dbReference type="Gene3D" id="1.10.10.1590">
    <property type="entry name" value="NADH-quinone oxidoreductase subunit E"/>
    <property type="match status" value="1"/>
</dbReference>
<protein>
    <submittedName>
        <fullName evidence="7">Group 3d [NiFe] NAD-reducing hydrogenase subunit HoxF</fullName>
    </submittedName>
</protein>
<evidence type="ECO:0000256" key="5">
    <source>
        <dbReference type="ARBA" id="ARBA00023014"/>
    </source>
</evidence>
<dbReference type="PROSITE" id="PS00645">
    <property type="entry name" value="COMPLEX1_51K_2"/>
    <property type="match status" value="1"/>
</dbReference>
<keyword evidence="3" id="KW-0479">Metal-binding</keyword>
<evidence type="ECO:0000313" key="8">
    <source>
        <dbReference type="Proteomes" id="UP000257323"/>
    </source>
</evidence>
<dbReference type="Gene3D" id="1.20.1440.230">
    <property type="entry name" value="NADH-ubiquinone oxidoreductase 51kDa subunit, iron-sulphur binding domain"/>
    <property type="match status" value="1"/>
</dbReference>
<dbReference type="FunFam" id="3.40.50.11540:FF:000001">
    <property type="entry name" value="NADH dehydrogenase [ubiquinone] flavoprotein 1, mitochondrial"/>
    <property type="match status" value="1"/>
</dbReference>
<dbReference type="Proteomes" id="UP000257323">
    <property type="component" value="Unassembled WGS sequence"/>
</dbReference>
<dbReference type="InterPro" id="IPR036249">
    <property type="entry name" value="Thioredoxin-like_sf"/>
</dbReference>
<reference evidence="7 8" key="1">
    <citation type="submission" date="2018-08" db="EMBL/GenBank/DDBJ databases">
        <title>Genome analysis of the thermophilic bacterium of the candidate phylum Aminicenantes from deep subsurface aquifer revealed its physiology and ecological role.</title>
        <authorList>
            <person name="Kadnikov V.V."/>
            <person name="Mardanov A.V."/>
            <person name="Beletsky A.V."/>
            <person name="Karnachuk O.V."/>
            <person name="Ravin N.V."/>
        </authorList>
    </citation>
    <scope>NUCLEOTIDE SEQUENCE [LARGE SCALE GENOMIC DNA]</scope>
    <source>
        <strain evidence="7">BY38</strain>
    </source>
</reference>
<dbReference type="Pfam" id="PF01257">
    <property type="entry name" value="2Fe-2S_thioredx"/>
    <property type="match status" value="1"/>
</dbReference>
<dbReference type="AlphaFoldDB" id="A0A3E2BQH2"/>
<dbReference type="InterPro" id="IPR011538">
    <property type="entry name" value="Nuo51_FMN-bd"/>
</dbReference>
<keyword evidence="4" id="KW-0408">Iron</keyword>
<comment type="similarity">
    <text evidence="1">Belongs to the complex I 51 kDa subunit family.</text>
</comment>
<dbReference type="GO" id="GO:0051539">
    <property type="term" value="F:4 iron, 4 sulfur cluster binding"/>
    <property type="evidence" value="ECO:0007669"/>
    <property type="project" value="UniProtKB-KW"/>
</dbReference>
<keyword evidence="2" id="KW-0004">4Fe-4S</keyword>
<evidence type="ECO:0000256" key="1">
    <source>
        <dbReference type="ARBA" id="ARBA00007523"/>
    </source>
</evidence>
<sequence length="599" mass="66177">MNYKKILQKYRKDRTRLIEILKEIQAREGHISEKAIICVADELGLSRAEVEGVISFYHFLSARPLGKYVVYLNNSITAEMAGREKVALAWEREIGCRFGQTSEDGLVTLLETSCIGMNDQEPAAIINGVVFTSLNPDKVKKLVGWMREGRAAEDMVEETGDGANGHELVRAMVRNNIRKTGPVVFGEYVPGQAIGKALETTPECVIDEVKRANLLGRGGAGFPTGLKWEFCRKEKGEQHFVICNADEGEPGTFKDRVILTERPEMVFEGMAIAGYAVGARLGILYLRHEYTYLRRYLEHVLQKMREQGWLGKNIAGRGFDFDIEIKMGAGAYVCGEESALIESAEGKRGEPRDRPPFPVQKGYLNLPSTVNNVETLATATQIITRGASWFRSMGTPVSAGTKLLSVSGDCERPGIYEVEYGLTVKELLEMVGAKDTLAVQVGGPSGNCISEAGFGRKICFSDLPTGGSIIIFNRGRDLFSVVRNFLDFFIEESCGWCVPCRAGNVLLKKKFEKIASGLGTVQDLKEIEAWGKIIKSMSRCGLGQTSPNPVLTTLASFRELYESRVNKEADFIPEFDLSRAVAEASAITGRKFQEEQDHA</sequence>
<dbReference type="Gene3D" id="3.10.20.600">
    <property type="match status" value="1"/>
</dbReference>
<dbReference type="GO" id="GO:0010181">
    <property type="term" value="F:FMN binding"/>
    <property type="evidence" value="ECO:0007669"/>
    <property type="project" value="InterPro"/>
</dbReference>
<keyword evidence="7" id="KW-0371">Homeobox</keyword>
<dbReference type="SUPFAM" id="SSF142019">
    <property type="entry name" value="Nqo1 FMN-binding domain-like"/>
    <property type="match status" value="1"/>
</dbReference>
<proteinExistence type="inferred from homology"/>